<dbReference type="EMBL" id="JPEO01000019">
    <property type="protein sequence ID" value="KFZ36341.1"/>
    <property type="molecule type" value="Genomic_DNA"/>
</dbReference>
<sequence>MEKNNKRKSSNKRFCINHHNHTLYAYKDHCYEVYRPKNKGLINKVVKAIIADYEIMLSHYSRVLVARIDLHPKSFSPTNEAITQFLEQQVKKLREQYGCKVMYHCAREQETSYREHYHVELMLSGHKIRHAHKLLSLLGIAWSQYSGGHTAQVHNPFCLVYRGNKSSLRPAIYRSSYLAKKHSKERNGTTKGFISNKYPPAPHFEPSNDLMLVAPDITYMKHKKKIDFKNLNENARAAITSKRHPSPHCWFETLAHELQFKECLASRTNELLAKPDNASLYRSRDHAQYDDHSLAAHEPKNGSLKIS</sequence>
<reference evidence="2 3" key="1">
    <citation type="submission" date="2014-06" db="EMBL/GenBank/DDBJ databases">
        <title>Shewanella sp. YQH10.</title>
        <authorList>
            <person name="Liu Y."/>
            <person name="Zeng R."/>
        </authorList>
    </citation>
    <scope>NUCLEOTIDE SEQUENCE [LARGE SCALE GENOMIC DNA]</scope>
    <source>
        <strain evidence="2 3">YQH10</strain>
    </source>
</reference>
<keyword evidence="3" id="KW-1185">Reference proteome</keyword>
<evidence type="ECO:0000313" key="3">
    <source>
        <dbReference type="Proteomes" id="UP000029264"/>
    </source>
</evidence>
<dbReference type="STRING" id="1515746.HR45_16925"/>
<accession>A0A094JV91</accession>
<dbReference type="InterPro" id="IPR057271">
    <property type="entry name" value="YagK_YfjJ_C"/>
</dbReference>
<dbReference type="eggNOG" id="COG1595">
    <property type="taxonomic scope" value="Bacteria"/>
</dbReference>
<feature type="domain" description="YagK/YfjJ C-terminal" evidence="1">
    <location>
        <begin position="57"/>
        <end position="193"/>
    </location>
</feature>
<dbReference type="OrthoDB" id="5593782at2"/>
<gene>
    <name evidence="2" type="ORF">HR45_16925</name>
</gene>
<dbReference type="Proteomes" id="UP000029264">
    <property type="component" value="Unassembled WGS sequence"/>
</dbReference>
<dbReference type="Pfam" id="PF11726">
    <property type="entry name" value="YagK_YfjJ_C"/>
    <property type="match status" value="1"/>
</dbReference>
<evidence type="ECO:0000313" key="2">
    <source>
        <dbReference type="EMBL" id="KFZ36341.1"/>
    </source>
</evidence>
<organism evidence="2 3">
    <name type="scientific">Shewanella mangrovi</name>
    <dbReference type="NCBI Taxonomy" id="1515746"/>
    <lineage>
        <taxon>Bacteria</taxon>
        <taxon>Pseudomonadati</taxon>
        <taxon>Pseudomonadota</taxon>
        <taxon>Gammaproteobacteria</taxon>
        <taxon>Alteromonadales</taxon>
        <taxon>Shewanellaceae</taxon>
        <taxon>Shewanella</taxon>
    </lineage>
</organism>
<proteinExistence type="predicted"/>
<dbReference type="AlphaFoldDB" id="A0A094JV91"/>
<dbReference type="RefSeq" id="WP_037445225.1">
    <property type="nucleotide sequence ID" value="NZ_JPEO01000019.1"/>
</dbReference>
<name>A0A094JV91_9GAMM</name>
<comment type="caution">
    <text evidence="2">The sequence shown here is derived from an EMBL/GenBank/DDBJ whole genome shotgun (WGS) entry which is preliminary data.</text>
</comment>
<protein>
    <recommendedName>
        <fullName evidence="1">YagK/YfjJ C-terminal domain-containing protein</fullName>
    </recommendedName>
</protein>
<evidence type="ECO:0000259" key="1">
    <source>
        <dbReference type="Pfam" id="PF11726"/>
    </source>
</evidence>